<name>A0A6G8IMA8_9BURK</name>
<dbReference type="InterPro" id="IPR039126">
    <property type="entry name" value="GGACT"/>
</dbReference>
<dbReference type="GO" id="GO:0061929">
    <property type="term" value="F:gamma-glutamylaminecyclotransferase activity"/>
    <property type="evidence" value="ECO:0007669"/>
    <property type="project" value="InterPro"/>
</dbReference>
<evidence type="ECO:0000256" key="3">
    <source>
        <dbReference type="RuleBase" id="RU367036"/>
    </source>
</evidence>
<keyword evidence="7" id="KW-1185">Reference proteome</keyword>
<evidence type="ECO:0000259" key="5">
    <source>
        <dbReference type="Pfam" id="PF06094"/>
    </source>
</evidence>
<gene>
    <name evidence="6" type="ORF">G9Q37_20380</name>
</gene>
<organism evidence="6 7">
    <name type="scientific">Hydrogenophaga crocea</name>
    <dbReference type="NCBI Taxonomy" id="2716225"/>
    <lineage>
        <taxon>Bacteria</taxon>
        <taxon>Pseudomonadati</taxon>
        <taxon>Pseudomonadota</taxon>
        <taxon>Betaproteobacteria</taxon>
        <taxon>Burkholderiales</taxon>
        <taxon>Comamonadaceae</taxon>
        <taxon>Hydrogenophaga</taxon>
    </lineage>
</organism>
<dbReference type="KEGG" id="hcz:G9Q37_20380"/>
<evidence type="ECO:0000256" key="1">
    <source>
        <dbReference type="ARBA" id="ARBA00008861"/>
    </source>
</evidence>
<feature type="region of interest" description="Disordered" evidence="4">
    <location>
        <begin position="117"/>
        <end position="136"/>
    </location>
</feature>
<reference evidence="6 7" key="1">
    <citation type="submission" date="2020-03" db="EMBL/GenBank/DDBJ databases">
        <title>Hydrogenophaga sp. nov. isolated from cyanobacterial mat.</title>
        <authorList>
            <person name="Thorat V."/>
            <person name="Kirdat K."/>
            <person name="Tiwarekar B."/>
            <person name="Costa E.D."/>
            <person name="Yadav A."/>
        </authorList>
    </citation>
    <scope>NUCLEOTIDE SEQUENCE [LARGE SCALE GENOMIC DNA]</scope>
    <source>
        <strain evidence="6 7">BA0156</strain>
    </source>
</reference>
<evidence type="ECO:0000256" key="4">
    <source>
        <dbReference type="SAM" id="MobiDB-lite"/>
    </source>
</evidence>
<protein>
    <recommendedName>
        <fullName evidence="3">Gamma-glutamylcyclotransferase family protein</fullName>
    </recommendedName>
</protein>
<dbReference type="GO" id="GO:0005829">
    <property type="term" value="C:cytosol"/>
    <property type="evidence" value="ECO:0007669"/>
    <property type="project" value="TreeGrafter"/>
</dbReference>
<dbReference type="PANTHER" id="PTHR12510">
    <property type="entry name" value="TROPONIN C-AKIN-1 PROTEIN"/>
    <property type="match status" value="1"/>
</dbReference>
<dbReference type="Pfam" id="PF06094">
    <property type="entry name" value="GGACT"/>
    <property type="match status" value="1"/>
</dbReference>
<evidence type="ECO:0000313" key="6">
    <source>
        <dbReference type="EMBL" id="QIM54347.1"/>
    </source>
</evidence>
<evidence type="ECO:0000256" key="2">
    <source>
        <dbReference type="PIRSR" id="PIRSR639126-1"/>
    </source>
</evidence>
<feature type="domain" description="Gamma-glutamylcyclotransferase AIG2-like" evidence="5">
    <location>
        <begin position="4"/>
        <end position="113"/>
    </location>
</feature>
<dbReference type="InterPro" id="IPR009288">
    <property type="entry name" value="AIG2-like_dom"/>
</dbReference>
<dbReference type="InterPro" id="IPR036568">
    <property type="entry name" value="GGCT-like_sf"/>
</dbReference>
<feature type="compositionally biased region" description="Basic and acidic residues" evidence="4">
    <location>
        <begin position="127"/>
        <end position="136"/>
    </location>
</feature>
<dbReference type="PANTHER" id="PTHR12510:SF4">
    <property type="entry name" value="GAMMA-GLUTAMYLAMINECYCLOTRANSFERASE"/>
    <property type="match status" value="1"/>
</dbReference>
<dbReference type="CDD" id="cd06661">
    <property type="entry name" value="GGCT_like"/>
    <property type="match status" value="1"/>
</dbReference>
<dbReference type="AlphaFoldDB" id="A0A6G8IMA8"/>
<keyword evidence="6" id="KW-0808">Transferase</keyword>
<proteinExistence type="inferred from homology"/>
<accession>A0A6G8IMA8</accession>
<dbReference type="Gene3D" id="3.10.490.10">
    <property type="entry name" value="Gamma-glutamyl cyclotransferase-like"/>
    <property type="match status" value="1"/>
</dbReference>
<comment type="similarity">
    <text evidence="1 3">Belongs to the gamma-glutamylcyclotransferase family.</text>
</comment>
<dbReference type="InterPro" id="IPR013024">
    <property type="entry name" value="GGCT-like"/>
</dbReference>
<dbReference type="SUPFAM" id="SSF110857">
    <property type="entry name" value="Gamma-glutamyl cyclotransferase-like"/>
    <property type="match status" value="1"/>
</dbReference>
<dbReference type="RefSeq" id="WP_166230229.1">
    <property type="nucleotide sequence ID" value="NZ_CP049989.1"/>
</dbReference>
<evidence type="ECO:0000313" key="7">
    <source>
        <dbReference type="Proteomes" id="UP000503162"/>
    </source>
</evidence>
<dbReference type="EMBL" id="CP049989">
    <property type="protein sequence ID" value="QIM54347.1"/>
    <property type="molecule type" value="Genomic_DNA"/>
</dbReference>
<dbReference type="GO" id="GO:0016740">
    <property type="term" value="F:transferase activity"/>
    <property type="evidence" value="ECO:0007669"/>
    <property type="project" value="UniProtKB-KW"/>
</dbReference>
<feature type="active site" description="Proton acceptor" evidence="2">
    <location>
        <position position="76"/>
    </location>
</feature>
<dbReference type="Proteomes" id="UP000503162">
    <property type="component" value="Chromosome"/>
</dbReference>
<sequence length="136" mass="15047">MTLLFVYGSLKEGYPNAHVNRGRRLPGEYRTAMPYPMHLVESVLPCLFLAPGKGLPVKGQLFEVDDAALAAMDALERIGEPGGYQRVAIDVVPLDAPERPVQAFVYVQDPALLEREGPHPGPIDEYTPEHAKALRW</sequence>